<reference evidence="3 4" key="1">
    <citation type="submission" date="2019-08" db="EMBL/GenBank/DDBJ databases">
        <title>Complete genome sequence of Candidatus Uab amorphum.</title>
        <authorList>
            <person name="Shiratori T."/>
            <person name="Suzuki S."/>
            <person name="Kakizawa Y."/>
            <person name="Ishida K."/>
        </authorList>
    </citation>
    <scope>NUCLEOTIDE SEQUENCE [LARGE SCALE GENOMIC DNA]</scope>
    <source>
        <strain evidence="3 4">SRT547</strain>
    </source>
</reference>
<feature type="compositionally biased region" description="Polar residues" evidence="1">
    <location>
        <begin position="28"/>
        <end position="43"/>
    </location>
</feature>
<dbReference type="RefSeq" id="WP_151968952.1">
    <property type="nucleotide sequence ID" value="NZ_AP019860.1"/>
</dbReference>
<name>A0A5S9F522_UABAM</name>
<dbReference type="Proteomes" id="UP000326354">
    <property type="component" value="Chromosome"/>
</dbReference>
<gene>
    <name evidence="3" type="ORF">UABAM_03183</name>
</gene>
<dbReference type="InterPro" id="IPR036186">
    <property type="entry name" value="Serpin_sf"/>
</dbReference>
<dbReference type="InterPro" id="IPR042185">
    <property type="entry name" value="Serpin_sf_2"/>
</dbReference>
<dbReference type="Gene3D" id="2.30.39.10">
    <property type="entry name" value="Alpha-1-antitrypsin, domain 1"/>
    <property type="match status" value="1"/>
</dbReference>
<proteinExistence type="predicted"/>
<evidence type="ECO:0000313" key="3">
    <source>
        <dbReference type="EMBL" id="BBM84822.1"/>
    </source>
</evidence>
<feature type="domain" description="Serpin" evidence="2">
    <location>
        <begin position="131"/>
        <end position="358"/>
    </location>
</feature>
<dbReference type="EMBL" id="AP019860">
    <property type="protein sequence ID" value="BBM84822.1"/>
    <property type="molecule type" value="Genomic_DNA"/>
</dbReference>
<sequence>MRKIFHLFILSMLFLTQCEILKDPAFRNPQNTPGNTPGQSTGDSGIGLPDLGGTPKVEKENEFVSSGQYPRFVVNSFNKASDYMDIAKQPTPPELEDIHANTALSTFRQVANRHSNAMISPFLLSCDDNGQATTQTIAQVTNDRLSVSSELQLEIDKAVYFSANWKQKQQPQLSNIMFQGTPITAIKISGKCYSHENDELQLIYLPLEIKDFSVYLFVPKTTLAQLLANMQFPQMNEAVQKLKKRNCEIELPAFRMYFNLPINVNKNAISMLQIDQQGCEFSAVHTKLSAPDNTMIEAFDAGTNVDYEDEELDLAKIKSPYLKNKSNESINITIDKPFFIVLRHLKTGEFLSATAVNNLQEKSTWGSTIQHLTPEESLSKTPTLNRFGWGYTRRVRPQDLLPDNDNSSSPGNQ</sequence>
<dbReference type="KEGG" id="uam:UABAM_03183"/>
<dbReference type="InterPro" id="IPR023796">
    <property type="entry name" value="Serpin_dom"/>
</dbReference>
<feature type="region of interest" description="Disordered" evidence="1">
    <location>
        <begin position="26"/>
        <end position="63"/>
    </location>
</feature>
<dbReference type="Pfam" id="PF00079">
    <property type="entry name" value="Serpin"/>
    <property type="match status" value="1"/>
</dbReference>
<dbReference type="AlphaFoldDB" id="A0A5S9F522"/>
<dbReference type="OrthoDB" id="9764871at2"/>
<protein>
    <submittedName>
        <fullName evidence="3">Serine protease inhibitor</fullName>
    </submittedName>
</protein>
<keyword evidence="4" id="KW-1185">Reference proteome</keyword>
<evidence type="ECO:0000313" key="4">
    <source>
        <dbReference type="Proteomes" id="UP000326354"/>
    </source>
</evidence>
<evidence type="ECO:0000256" key="1">
    <source>
        <dbReference type="SAM" id="MobiDB-lite"/>
    </source>
</evidence>
<organism evidence="3 4">
    <name type="scientific">Uabimicrobium amorphum</name>
    <dbReference type="NCBI Taxonomy" id="2596890"/>
    <lineage>
        <taxon>Bacteria</taxon>
        <taxon>Pseudomonadati</taxon>
        <taxon>Planctomycetota</taxon>
        <taxon>Candidatus Uabimicrobiia</taxon>
        <taxon>Candidatus Uabimicrobiales</taxon>
        <taxon>Candidatus Uabimicrobiaceae</taxon>
        <taxon>Candidatus Uabimicrobium</taxon>
    </lineage>
</organism>
<evidence type="ECO:0000259" key="2">
    <source>
        <dbReference type="Pfam" id="PF00079"/>
    </source>
</evidence>
<accession>A0A5S9F522</accession>
<dbReference type="SUPFAM" id="SSF56574">
    <property type="entry name" value="Serpins"/>
    <property type="match status" value="1"/>
</dbReference>